<reference evidence="1 2" key="1">
    <citation type="journal article" date="2022" name="G3 (Bethesda)">
        <title>Whole-genome sequence and methylome profiling of the almond [Prunus dulcis (Mill.) D.A. Webb] cultivar 'Nonpareil'.</title>
        <authorList>
            <person name="D'Amico-Willman K.M."/>
            <person name="Ouma W.Z."/>
            <person name="Meulia T."/>
            <person name="Sideli G.M."/>
            <person name="Gradziel T.M."/>
            <person name="Fresnedo-Ramirez J."/>
        </authorList>
    </citation>
    <scope>NUCLEOTIDE SEQUENCE [LARGE SCALE GENOMIC DNA]</scope>
    <source>
        <strain evidence="1">Clone GOH B32 T37-40</strain>
    </source>
</reference>
<name>A0AAD5F5Y3_PRUDU</name>
<comment type="caution">
    <text evidence="1">The sequence shown here is derived from an EMBL/GenBank/DDBJ whole genome shotgun (WGS) entry which is preliminary data.</text>
</comment>
<dbReference type="CDD" id="cd09272">
    <property type="entry name" value="RNase_HI_RT_Ty1"/>
    <property type="match status" value="1"/>
</dbReference>
<sequence>MLGCEPIGTPIEQNHGLEEYPDQVPTNKGRYQRLVGRLIYLSHTRPNICICSGNLVTWKSKKLKVVYLLSPDIEYRAMVKGVCEVLWLKRLMGELGFPTEDTMKLYCDNQSAIKIAENPVQHDRMKHAVSNQAFTDSLAKLGICDIYAPS</sequence>
<gene>
    <name evidence="1" type="ORF">L3X38_007392</name>
</gene>
<evidence type="ECO:0000313" key="2">
    <source>
        <dbReference type="Proteomes" id="UP001054821"/>
    </source>
</evidence>
<dbReference type="EMBL" id="JAJFAZ020000001">
    <property type="protein sequence ID" value="KAI5354497.1"/>
    <property type="molecule type" value="Genomic_DNA"/>
</dbReference>
<accession>A0AAD5F5Y3</accession>
<dbReference type="SUPFAM" id="SSF56672">
    <property type="entry name" value="DNA/RNA polymerases"/>
    <property type="match status" value="1"/>
</dbReference>
<dbReference type="Proteomes" id="UP001054821">
    <property type="component" value="Chromosome 1"/>
</dbReference>
<proteinExistence type="predicted"/>
<dbReference type="AlphaFoldDB" id="A0AAD5F5Y3"/>
<evidence type="ECO:0000313" key="1">
    <source>
        <dbReference type="EMBL" id="KAI5354497.1"/>
    </source>
</evidence>
<keyword evidence="2" id="KW-1185">Reference proteome</keyword>
<organism evidence="1 2">
    <name type="scientific">Prunus dulcis</name>
    <name type="common">Almond</name>
    <name type="synonym">Amygdalus dulcis</name>
    <dbReference type="NCBI Taxonomy" id="3755"/>
    <lineage>
        <taxon>Eukaryota</taxon>
        <taxon>Viridiplantae</taxon>
        <taxon>Streptophyta</taxon>
        <taxon>Embryophyta</taxon>
        <taxon>Tracheophyta</taxon>
        <taxon>Spermatophyta</taxon>
        <taxon>Magnoliopsida</taxon>
        <taxon>eudicotyledons</taxon>
        <taxon>Gunneridae</taxon>
        <taxon>Pentapetalae</taxon>
        <taxon>rosids</taxon>
        <taxon>fabids</taxon>
        <taxon>Rosales</taxon>
        <taxon>Rosaceae</taxon>
        <taxon>Amygdaloideae</taxon>
        <taxon>Amygdaleae</taxon>
        <taxon>Prunus</taxon>
    </lineage>
</organism>
<dbReference type="InterPro" id="IPR043502">
    <property type="entry name" value="DNA/RNA_pol_sf"/>
</dbReference>
<protein>
    <submittedName>
        <fullName evidence="1">Uncharacterized protein</fullName>
    </submittedName>
</protein>
<dbReference type="PANTHER" id="PTHR11439">
    <property type="entry name" value="GAG-POL-RELATED RETROTRANSPOSON"/>
    <property type="match status" value="1"/>
</dbReference>
<dbReference type="PANTHER" id="PTHR11439:SF467">
    <property type="entry name" value="INTEGRASE CATALYTIC DOMAIN-CONTAINING PROTEIN"/>
    <property type="match status" value="1"/>
</dbReference>